<protein>
    <recommendedName>
        <fullName evidence="6">Ribosomal RNA large subunit methyltransferase F</fullName>
        <ecNumber evidence="6">2.1.1.181</ecNumber>
    </recommendedName>
    <alternativeName>
        <fullName evidence="6">23S rRNA mA1618 methyltransferase</fullName>
    </alternativeName>
    <alternativeName>
        <fullName evidence="6">rRNA adenine N-6-methyltransferase</fullName>
    </alternativeName>
</protein>
<dbReference type="InterPro" id="IPR029063">
    <property type="entry name" value="SAM-dependent_MTases_sf"/>
</dbReference>
<dbReference type="RefSeq" id="WP_124939237.1">
    <property type="nucleotide sequence ID" value="NZ_RJVQ01000020.1"/>
</dbReference>
<dbReference type="GO" id="GO:0070475">
    <property type="term" value="P:rRNA base methylation"/>
    <property type="evidence" value="ECO:0007669"/>
    <property type="project" value="TreeGrafter"/>
</dbReference>
<evidence type="ECO:0000256" key="3">
    <source>
        <dbReference type="ARBA" id="ARBA00022603"/>
    </source>
</evidence>
<dbReference type="NCBIfam" id="NF008725">
    <property type="entry name" value="PRK11727.1"/>
    <property type="match status" value="1"/>
</dbReference>
<comment type="caution">
    <text evidence="7">The sequence shown here is derived from an EMBL/GenBank/DDBJ whole genome shotgun (WGS) entry which is preliminary data.</text>
</comment>
<dbReference type="GO" id="GO:0005737">
    <property type="term" value="C:cytoplasm"/>
    <property type="evidence" value="ECO:0007669"/>
    <property type="project" value="UniProtKB-SubCell"/>
</dbReference>
<accession>A0A3N9TBB1</accession>
<evidence type="ECO:0000256" key="2">
    <source>
        <dbReference type="ARBA" id="ARBA00022552"/>
    </source>
</evidence>
<dbReference type="OrthoDB" id="1115728at2"/>
<name>A0A3N9TBB1_9VIBR</name>
<evidence type="ECO:0000313" key="7">
    <source>
        <dbReference type="EMBL" id="RQW61044.1"/>
    </source>
</evidence>
<dbReference type="HAMAP" id="MF_01848">
    <property type="entry name" value="23SrRNA_methyltr_F"/>
    <property type="match status" value="1"/>
</dbReference>
<keyword evidence="8" id="KW-1185">Reference proteome</keyword>
<dbReference type="Pfam" id="PF05971">
    <property type="entry name" value="Methyltransf_10"/>
    <property type="match status" value="1"/>
</dbReference>
<gene>
    <name evidence="6 7" type="primary">rlmF</name>
    <name evidence="7" type="ORF">EES38_21415</name>
</gene>
<dbReference type="PIRSF" id="PIRSF029038">
    <property type="entry name" value="Mtase_YbiN_prd"/>
    <property type="match status" value="1"/>
</dbReference>
<comment type="function">
    <text evidence="6">Specifically methylates the adenine in position 1618 of 23S rRNA.</text>
</comment>
<organism evidence="7 8">
    <name type="scientific">Vibrio viridaestus</name>
    <dbReference type="NCBI Taxonomy" id="2487322"/>
    <lineage>
        <taxon>Bacteria</taxon>
        <taxon>Pseudomonadati</taxon>
        <taxon>Pseudomonadota</taxon>
        <taxon>Gammaproteobacteria</taxon>
        <taxon>Vibrionales</taxon>
        <taxon>Vibrionaceae</taxon>
        <taxon>Vibrio</taxon>
    </lineage>
</organism>
<comment type="similarity">
    <text evidence="6">Belongs to the methyltransferase superfamily. METTL16/RlmF family.</text>
</comment>
<dbReference type="GO" id="GO:0052907">
    <property type="term" value="F:23S rRNA (adenine(1618)-N(6))-methyltransferase activity"/>
    <property type="evidence" value="ECO:0007669"/>
    <property type="project" value="UniProtKB-EC"/>
</dbReference>
<evidence type="ECO:0000256" key="1">
    <source>
        <dbReference type="ARBA" id="ARBA00022490"/>
    </source>
</evidence>
<dbReference type="CDD" id="cd02440">
    <property type="entry name" value="AdoMet_MTases"/>
    <property type="match status" value="1"/>
</dbReference>
<dbReference type="EMBL" id="RJVQ01000020">
    <property type="protein sequence ID" value="RQW61044.1"/>
    <property type="molecule type" value="Genomic_DNA"/>
</dbReference>
<proteinExistence type="inferred from homology"/>
<dbReference type="SUPFAM" id="SSF53335">
    <property type="entry name" value="S-adenosyl-L-methionine-dependent methyltransferases"/>
    <property type="match status" value="1"/>
</dbReference>
<dbReference type="Proteomes" id="UP000281112">
    <property type="component" value="Unassembled WGS sequence"/>
</dbReference>
<reference evidence="7 8" key="1">
    <citation type="submission" date="2018-11" db="EMBL/GenBank/DDBJ databases">
        <title>Vibrio LJC006 sp. nov., isolated from seawater during the bloom of the enteromorpha.</title>
        <authorList>
            <person name="Liang J."/>
        </authorList>
    </citation>
    <scope>NUCLEOTIDE SEQUENCE [LARGE SCALE GENOMIC DNA]</scope>
    <source>
        <strain evidence="7 8">LJC006</strain>
    </source>
</reference>
<evidence type="ECO:0000256" key="4">
    <source>
        <dbReference type="ARBA" id="ARBA00022679"/>
    </source>
</evidence>
<keyword evidence="3 6" id="KW-0489">Methyltransferase</keyword>
<dbReference type="PANTHER" id="PTHR13393">
    <property type="entry name" value="SAM-DEPENDENT METHYLTRANSFERASE"/>
    <property type="match status" value="1"/>
</dbReference>
<keyword evidence="1 6" id="KW-0963">Cytoplasm</keyword>
<sequence>MKLSKIKTQGVHKKNVHKGRYDFGELTKSEPELKKRLTKNPKGETTINFSDSHSVMLLNRALLKHFYGINGWQIPKDYLCPPIPSRADYVHRLHALLLSDGLKVGEPAKAIDIGTGANAVYALIGASTYDWNVVASDISQASISNVNSILAHNPKLKTKITPFLQSDSKLLFNGVISPDTRYDVTLCNPPFHASKEEAVKGTTRKVHNLSQNKGKADQSVKKQAPTLNFGGQHNELWCQGGEYGFVSRMIKESGDYRDQVLWFTCLISKGDNVRPLRKLIEKQGAEELRVIQMEHGNKVSRFIAWTYQNSDARKHWFLAAN</sequence>
<dbReference type="InterPro" id="IPR010286">
    <property type="entry name" value="METTL16/RlmF"/>
</dbReference>
<dbReference type="Gene3D" id="3.40.50.150">
    <property type="entry name" value="Vaccinia Virus protein VP39"/>
    <property type="match status" value="1"/>
</dbReference>
<evidence type="ECO:0000313" key="8">
    <source>
        <dbReference type="Proteomes" id="UP000281112"/>
    </source>
</evidence>
<comment type="catalytic activity">
    <reaction evidence="6">
        <text>adenosine(1618) in 23S rRNA + S-adenosyl-L-methionine = N(6)-methyladenosine(1618) in 23S rRNA + S-adenosyl-L-homocysteine + H(+)</text>
        <dbReference type="Rhea" id="RHEA:16497"/>
        <dbReference type="Rhea" id="RHEA-COMP:10229"/>
        <dbReference type="Rhea" id="RHEA-COMP:10231"/>
        <dbReference type="ChEBI" id="CHEBI:15378"/>
        <dbReference type="ChEBI" id="CHEBI:57856"/>
        <dbReference type="ChEBI" id="CHEBI:59789"/>
        <dbReference type="ChEBI" id="CHEBI:74411"/>
        <dbReference type="ChEBI" id="CHEBI:74449"/>
        <dbReference type="EC" id="2.1.1.181"/>
    </reaction>
</comment>
<dbReference type="PANTHER" id="PTHR13393:SF0">
    <property type="entry name" value="RNA N6-ADENOSINE-METHYLTRANSFERASE METTL16"/>
    <property type="match status" value="1"/>
</dbReference>
<comment type="subcellular location">
    <subcellularLocation>
        <location evidence="6">Cytoplasm</location>
    </subcellularLocation>
</comment>
<dbReference type="AlphaFoldDB" id="A0A3N9TBB1"/>
<dbReference type="EC" id="2.1.1.181" evidence="6"/>
<evidence type="ECO:0000256" key="6">
    <source>
        <dbReference type="HAMAP-Rule" id="MF_01848"/>
    </source>
</evidence>
<keyword evidence="2 6" id="KW-0698">rRNA processing</keyword>
<dbReference type="InterPro" id="IPR016909">
    <property type="entry name" value="rRNA_lsu_MeTfrase_F"/>
</dbReference>
<keyword evidence="4 6" id="KW-0808">Transferase</keyword>
<evidence type="ECO:0000256" key="5">
    <source>
        <dbReference type="ARBA" id="ARBA00022691"/>
    </source>
</evidence>
<keyword evidence="5 6" id="KW-0949">S-adenosyl-L-methionine</keyword>